<sequence length="249" mass="27354">MAALERRCWAELARANWAIDTETERRRSYVARRRHCESALARLHALSVLNDAFFVWHDGPFGTINGFRLGKLPWADVSWSEINAAFGQAAMLLNTVADSVGYVFRAYTPVPMGSYSRLAKVGDERTTHQLFIDSQGGYVPAAAKMWLLRGRLNDGIRRFVGCVVELAAFAASRDRAFCLPYNLQADRERCCCCGLDLTVDSNPGVGWTRAIKLLLTDLKFLVAWALAYTQGNGGSAGAAPPSPLPPPAT</sequence>
<dbReference type="Pfam" id="PF04111">
    <property type="entry name" value="APG6"/>
    <property type="match status" value="1"/>
</dbReference>
<dbReference type="GO" id="GO:0043548">
    <property type="term" value="F:phosphatidylinositol 3-kinase binding"/>
    <property type="evidence" value="ECO:0007669"/>
    <property type="project" value="TreeGrafter"/>
</dbReference>
<dbReference type="GO" id="GO:0034272">
    <property type="term" value="C:phosphatidylinositol 3-kinase complex, class III, type II"/>
    <property type="evidence" value="ECO:0007669"/>
    <property type="project" value="TreeGrafter"/>
</dbReference>
<protein>
    <recommendedName>
        <fullName evidence="2">Atg6 BARA domain-containing protein</fullName>
    </recommendedName>
</protein>
<dbReference type="GO" id="GO:0045324">
    <property type="term" value="P:late endosome to vacuole transport"/>
    <property type="evidence" value="ECO:0007669"/>
    <property type="project" value="TreeGrafter"/>
</dbReference>
<dbReference type="GO" id="GO:0000407">
    <property type="term" value="C:phagophore assembly site"/>
    <property type="evidence" value="ECO:0007669"/>
    <property type="project" value="TreeGrafter"/>
</dbReference>
<gene>
    <name evidence="3" type="ORF">BSP0115_LOCUS2590</name>
</gene>
<dbReference type="InterPro" id="IPR038274">
    <property type="entry name" value="Atg6/Beclin_C_sf"/>
</dbReference>
<evidence type="ECO:0000313" key="3">
    <source>
        <dbReference type="EMBL" id="CAD8909386.1"/>
    </source>
</evidence>
<reference evidence="3" key="1">
    <citation type="submission" date="2021-01" db="EMBL/GenBank/DDBJ databases">
        <authorList>
            <person name="Corre E."/>
            <person name="Pelletier E."/>
            <person name="Niang G."/>
            <person name="Scheremetjew M."/>
            <person name="Finn R."/>
            <person name="Kale V."/>
            <person name="Holt S."/>
            <person name="Cochrane G."/>
            <person name="Meng A."/>
            <person name="Brown T."/>
            <person name="Cohen L."/>
        </authorList>
    </citation>
    <scope>NUCLEOTIDE SEQUENCE</scope>
    <source>
        <strain evidence="3">Ms1</strain>
    </source>
</reference>
<dbReference type="GO" id="GO:0006995">
    <property type="term" value="P:cellular response to nitrogen starvation"/>
    <property type="evidence" value="ECO:0007669"/>
    <property type="project" value="TreeGrafter"/>
</dbReference>
<dbReference type="GO" id="GO:0030674">
    <property type="term" value="F:protein-macromolecule adaptor activity"/>
    <property type="evidence" value="ECO:0007669"/>
    <property type="project" value="TreeGrafter"/>
</dbReference>
<dbReference type="PANTHER" id="PTHR12768">
    <property type="entry name" value="BECLIN 1"/>
    <property type="match status" value="1"/>
</dbReference>
<feature type="domain" description="Atg6 BARA" evidence="2">
    <location>
        <begin position="43"/>
        <end position="225"/>
    </location>
</feature>
<organism evidence="3">
    <name type="scientific">Bicosoecida sp. CB-2014</name>
    <dbReference type="NCBI Taxonomy" id="1486930"/>
    <lineage>
        <taxon>Eukaryota</taxon>
        <taxon>Sar</taxon>
        <taxon>Stramenopiles</taxon>
        <taxon>Bigyra</taxon>
        <taxon>Opalozoa</taxon>
        <taxon>Bicosoecida</taxon>
    </lineage>
</organism>
<evidence type="ECO:0000256" key="1">
    <source>
        <dbReference type="ARBA" id="ARBA00005965"/>
    </source>
</evidence>
<dbReference type="AlphaFoldDB" id="A0A7S1G4N8"/>
<name>A0A7S1G4N8_9STRA</name>
<accession>A0A7S1G4N8</accession>
<dbReference type="PANTHER" id="PTHR12768:SF4">
    <property type="entry name" value="BECLIN-1"/>
    <property type="match status" value="1"/>
</dbReference>
<dbReference type="GO" id="GO:0034271">
    <property type="term" value="C:phosphatidylinositol 3-kinase complex, class III, type I"/>
    <property type="evidence" value="ECO:0007669"/>
    <property type="project" value="TreeGrafter"/>
</dbReference>
<dbReference type="InterPro" id="IPR040455">
    <property type="entry name" value="Atg6_BARA"/>
</dbReference>
<proteinExistence type="inferred from homology"/>
<dbReference type="EMBL" id="HBFS01003746">
    <property type="protein sequence ID" value="CAD8909386.1"/>
    <property type="molecule type" value="Transcribed_RNA"/>
</dbReference>
<dbReference type="GO" id="GO:0000045">
    <property type="term" value="P:autophagosome assembly"/>
    <property type="evidence" value="ECO:0007669"/>
    <property type="project" value="TreeGrafter"/>
</dbReference>
<evidence type="ECO:0000259" key="2">
    <source>
        <dbReference type="Pfam" id="PF04111"/>
    </source>
</evidence>
<dbReference type="Gene3D" id="1.10.418.40">
    <property type="entry name" value="Autophagy protein 6/Beclin 1"/>
    <property type="match status" value="1"/>
</dbReference>
<dbReference type="GO" id="GO:0000423">
    <property type="term" value="P:mitophagy"/>
    <property type="evidence" value="ECO:0007669"/>
    <property type="project" value="TreeGrafter"/>
</dbReference>
<dbReference type="InterPro" id="IPR007243">
    <property type="entry name" value="Atg6/Beclin"/>
</dbReference>
<comment type="similarity">
    <text evidence="1">Belongs to the beclin family.</text>
</comment>